<gene>
    <name evidence="1" type="ORF">GGX14DRAFT_366508</name>
</gene>
<dbReference type="InterPro" id="IPR024645">
    <property type="entry name" value="Mitochondr_Som1"/>
</dbReference>
<evidence type="ECO:0000313" key="1">
    <source>
        <dbReference type="EMBL" id="KAJ7207033.1"/>
    </source>
</evidence>
<proteinExistence type="predicted"/>
<protein>
    <submittedName>
        <fullName evidence="1">Uncharacterized protein</fullName>
    </submittedName>
</protein>
<dbReference type="GO" id="GO:0042720">
    <property type="term" value="C:mitochondrial inner membrane peptidase complex"/>
    <property type="evidence" value="ECO:0007669"/>
    <property type="project" value="InterPro"/>
</dbReference>
<keyword evidence="2" id="KW-1185">Reference proteome</keyword>
<dbReference type="AlphaFoldDB" id="A0AAD6VAE4"/>
<sequence>MTAPDPDPESKPGEPACRIAEITQYSCVPQKSAHGHPFVHCVPIPRLFRVCACASEPVVEVTRVLHIDVRTGCVEVPGPAGLELPKGNQWRDVVRYTDASAIEDQ</sequence>
<evidence type="ECO:0000313" key="2">
    <source>
        <dbReference type="Proteomes" id="UP001219525"/>
    </source>
</evidence>
<dbReference type="Pfam" id="PF11093">
    <property type="entry name" value="Mitochondr_Som1"/>
    <property type="match status" value="1"/>
</dbReference>
<reference evidence="1" key="1">
    <citation type="submission" date="2023-03" db="EMBL/GenBank/DDBJ databases">
        <title>Massive genome expansion in bonnet fungi (Mycena s.s.) driven by repeated elements and novel gene families across ecological guilds.</title>
        <authorList>
            <consortium name="Lawrence Berkeley National Laboratory"/>
            <person name="Harder C.B."/>
            <person name="Miyauchi S."/>
            <person name="Viragh M."/>
            <person name="Kuo A."/>
            <person name="Thoen E."/>
            <person name="Andreopoulos B."/>
            <person name="Lu D."/>
            <person name="Skrede I."/>
            <person name="Drula E."/>
            <person name="Henrissat B."/>
            <person name="Morin E."/>
            <person name="Kohler A."/>
            <person name="Barry K."/>
            <person name="LaButti K."/>
            <person name="Morin E."/>
            <person name="Salamov A."/>
            <person name="Lipzen A."/>
            <person name="Mereny Z."/>
            <person name="Hegedus B."/>
            <person name="Baldrian P."/>
            <person name="Stursova M."/>
            <person name="Weitz H."/>
            <person name="Taylor A."/>
            <person name="Grigoriev I.V."/>
            <person name="Nagy L.G."/>
            <person name="Martin F."/>
            <person name="Kauserud H."/>
        </authorList>
    </citation>
    <scope>NUCLEOTIDE SEQUENCE</scope>
    <source>
        <strain evidence="1">9144</strain>
    </source>
</reference>
<dbReference type="Proteomes" id="UP001219525">
    <property type="component" value="Unassembled WGS sequence"/>
</dbReference>
<name>A0AAD6VAE4_9AGAR</name>
<dbReference type="EMBL" id="JARJCW010000037">
    <property type="protein sequence ID" value="KAJ7207033.1"/>
    <property type="molecule type" value="Genomic_DNA"/>
</dbReference>
<accession>A0AAD6VAE4</accession>
<organism evidence="1 2">
    <name type="scientific">Mycena pura</name>
    <dbReference type="NCBI Taxonomy" id="153505"/>
    <lineage>
        <taxon>Eukaryota</taxon>
        <taxon>Fungi</taxon>
        <taxon>Dikarya</taxon>
        <taxon>Basidiomycota</taxon>
        <taxon>Agaricomycotina</taxon>
        <taxon>Agaricomycetes</taxon>
        <taxon>Agaricomycetidae</taxon>
        <taxon>Agaricales</taxon>
        <taxon>Marasmiineae</taxon>
        <taxon>Mycenaceae</taxon>
        <taxon>Mycena</taxon>
    </lineage>
</organism>
<comment type="caution">
    <text evidence="1">The sequence shown here is derived from an EMBL/GenBank/DDBJ whole genome shotgun (WGS) entry which is preliminary data.</text>
</comment>